<comment type="caution">
    <text evidence="1">The sequence shown here is derived from an EMBL/GenBank/DDBJ whole genome shotgun (WGS) entry which is preliminary data.</text>
</comment>
<organism evidence="1 2">
    <name type="scientific">Peronosclerospora sorghi</name>
    <dbReference type="NCBI Taxonomy" id="230839"/>
    <lineage>
        <taxon>Eukaryota</taxon>
        <taxon>Sar</taxon>
        <taxon>Stramenopiles</taxon>
        <taxon>Oomycota</taxon>
        <taxon>Peronosporomycetes</taxon>
        <taxon>Peronosporales</taxon>
        <taxon>Peronosporaceae</taxon>
        <taxon>Peronosclerospora</taxon>
    </lineage>
</organism>
<proteinExistence type="predicted"/>
<sequence>MLDPSRSKSLLPDNLDTFRVATELILLSSRATDVPSSDSPASVSAMWEQMIPREKHALERPMRQELHSQRTRRHATSGGNQNKRKTGVSPGSAQKSSVPDDIQQKVDYVSAALRATYQRMEFVRLLLGEILNSCCDISHSELLNEHRTRFRRVRRRWNMEQRSKKQEHLARFQVQGIPLVQHLEAFTHWR</sequence>
<gene>
    <name evidence="1" type="ORF">PsorP6_009445</name>
</gene>
<accession>A0ACC0VY14</accession>
<protein>
    <submittedName>
        <fullName evidence="1">Uncharacterized protein</fullName>
    </submittedName>
</protein>
<name>A0ACC0VY14_9STRA</name>
<reference evidence="1 2" key="1">
    <citation type="journal article" date="2022" name="bioRxiv">
        <title>The genome of the oomycete Peronosclerospora sorghi, a cosmopolitan pathogen of maize and sorghum, is inflated with dispersed pseudogenes.</title>
        <authorList>
            <person name="Fletcher K."/>
            <person name="Martin F."/>
            <person name="Isakeit T."/>
            <person name="Cavanaugh K."/>
            <person name="Magill C."/>
            <person name="Michelmore R."/>
        </authorList>
    </citation>
    <scope>NUCLEOTIDE SEQUENCE [LARGE SCALE GENOMIC DNA]</scope>
    <source>
        <strain evidence="1">P6</strain>
    </source>
</reference>
<dbReference type="EMBL" id="CM047584">
    <property type="protein sequence ID" value="KAI9911265.1"/>
    <property type="molecule type" value="Genomic_DNA"/>
</dbReference>
<evidence type="ECO:0000313" key="2">
    <source>
        <dbReference type="Proteomes" id="UP001163321"/>
    </source>
</evidence>
<evidence type="ECO:0000313" key="1">
    <source>
        <dbReference type="EMBL" id="KAI9911265.1"/>
    </source>
</evidence>
<dbReference type="Proteomes" id="UP001163321">
    <property type="component" value="Chromosome 5"/>
</dbReference>
<keyword evidence="2" id="KW-1185">Reference proteome</keyword>